<dbReference type="AlphaFoldDB" id="A0A8T0V7T8"/>
<keyword evidence="2" id="KW-1185">Reference proteome</keyword>
<dbReference type="EMBL" id="CM029040">
    <property type="protein sequence ID" value="KAG2632801.1"/>
    <property type="molecule type" value="Genomic_DNA"/>
</dbReference>
<proteinExistence type="predicted"/>
<name>A0A8T0V7T8_PANVG</name>
<comment type="caution">
    <text evidence="1">The sequence shown here is derived from an EMBL/GenBank/DDBJ whole genome shotgun (WGS) entry which is preliminary data.</text>
</comment>
<reference evidence="1" key="1">
    <citation type="submission" date="2020-05" db="EMBL/GenBank/DDBJ databases">
        <title>WGS assembly of Panicum virgatum.</title>
        <authorList>
            <person name="Lovell J.T."/>
            <person name="Jenkins J."/>
            <person name="Shu S."/>
            <person name="Juenger T.E."/>
            <person name="Schmutz J."/>
        </authorList>
    </citation>
    <scope>NUCLEOTIDE SEQUENCE</scope>
    <source>
        <strain evidence="1">AP13</strain>
    </source>
</reference>
<dbReference type="Proteomes" id="UP000823388">
    <property type="component" value="Chromosome 2N"/>
</dbReference>
<protein>
    <submittedName>
        <fullName evidence="1">Uncharacterized protein</fullName>
    </submittedName>
</protein>
<organism evidence="1 2">
    <name type="scientific">Panicum virgatum</name>
    <name type="common">Blackwell switchgrass</name>
    <dbReference type="NCBI Taxonomy" id="38727"/>
    <lineage>
        <taxon>Eukaryota</taxon>
        <taxon>Viridiplantae</taxon>
        <taxon>Streptophyta</taxon>
        <taxon>Embryophyta</taxon>
        <taxon>Tracheophyta</taxon>
        <taxon>Spermatophyta</taxon>
        <taxon>Magnoliopsida</taxon>
        <taxon>Liliopsida</taxon>
        <taxon>Poales</taxon>
        <taxon>Poaceae</taxon>
        <taxon>PACMAD clade</taxon>
        <taxon>Panicoideae</taxon>
        <taxon>Panicodae</taxon>
        <taxon>Paniceae</taxon>
        <taxon>Panicinae</taxon>
        <taxon>Panicum</taxon>
        <taxon>Panicum sect. Hiantes</taxon>
    </lineage>
</organism>
<sequence>MGECPGMTGRWSAPSPAKLVCMPARLAGRATKTVRLAAPEGKKK</sequence>
<evidence type="ECO:0000313" key="1">
    <source>
        <dbReference type="EMBL" id="KAG2632801.1"/>
    </source>
</evidence>
<gene>
    <name evidence="1" type="ORF">PVAP13_2NG128909</name>
</gene>
<evidence type="ECO:0000313" key="2">
    <source>
        <dbReference type="Proteomes" id="UP000823388"/>
    </source>
</evidence>
<accession>A0A8T0V7T8</accession>